<dbReference type="NCBIfam" id="TIGR00913">
    <property type="entry name" value="2A0310"/>
    <property type="match status" value="1"/>
</dbReference>
<feature type="transmembrane region" description="Helical" evidence="9">
    <location>
        <begin position="296"/>
        <end position="317"/>
    </location>
</feature>
<feature type="transmembrane region" description="Helical" evidence="9">
    <location>
        <begin position="395"/>
        <end position="413"/>
    </location>
</feature>
<comment type="similarity">
    <text evidence="2">Belongs to the amino acid-polyamine-organocation (APC) superfamily. YAT (TC 2.A.3.10) family.</text>
</comment>
<gene>
    <name evidence="11" type="ORF">WICPIJ_009421</name>
</gene>
<protein>
    <recommendedName>
        <fullName evidence="10">Amino acid permease/ SLC12A domain-containing protein</fullName>
    </recommendedName>
</protein>
<evidence type="ECO:0000313" key="12">
    <source>
        <dbReference type="Proteomes" id="UP000774326"/>
    </source>
</evidence>
<evidence type="ECO:0000256" key="5">
    <source>
        <dbReference type="ARBA" id="ARBA00022692"/>
    </source>
</evidence>
<feature type="transmembrane region" description="Helical" evidence="9">
    <location>
        <begin position="502"/>
        <end position="522"/>
    </location>
</feature>
<keyword evidence="3" id="KW-0813">Transport</keyword>
<feature type="transmembrane region" description="Helical" evidence="9">
    <location>
        <begin position="255"/>
        <end position="275"/>
    </location>
</feature>
<feature type="transmembrane region" description="Helical" evidence="9">
    <location>
        <begin position="182"/>
        <end position="201"/>
    </location>
</feature>
<evidence type="ECO:0000256" key="4">
    <source>
        <dbReference type="ARBA" id="ARBA00022475"/>
    </source>
</evidence>
<dbReference type="GO" id="GO:0015171">
    <property type="term" value="F:amino acid transmembrane transporter activity"/>
    <property type="evidence" value="ECO:0007669"/>
    <property type="project" value="TreeGrafter"/>
</dbReference>
<feature type="transmembrane region" description="Helical" evidence="9">
    <location>
        <begin position="76"/>
        <end position="96"/>
    </location>
</feature>
<feature type="transmembrane region" description="Helical" evidence="9">
    <location>
        <begin position="102"/>
        <end position="130"/>
    </location>
</feature>
<evidence type="ECO:0000313" key="11">
    <source>
        <dbReference type="EMBL" id="KAH3674912.1"/>
    </source>
</evidence>
<dbReference type="InterPro" id="IPR004841">
    <property type="entry name" value="AA-permease/SLC12A_dom"/>
</dbReference>
<feature type="transmembrane region" description="Helical" evidence="9">
    <location>
        <begin position="419"/>
        <end position="443"/>
    </location>
</feature>
<comment type="subcellular location">
    <subcellularLocation>
        <location evidence="1">Cell membrane</location>
        <topology evidence="1">Multi-pass membrane protein</topology>
    </subcellularLocation>
</comment>
<dbReference type="EMBL" id="JAEUBG010005440">
    <property type="protein sequence ID" value="KAH3674912.1"/>
    <property type="molecule type" value="Genomic_DNA"/>
</dbReference>
<reference evidence="11" key="2">
    <citation type="submission" date="2021-01" db="EMBL/GenBank/DDBJ databases">
        <authorList>
            <person name="Schikora-Tamarit M.A."/>
        </authorList>
    </citation>
    <scope>NUCLEOTIDE SEQUENCE</scope>
    <source>
        <strain evidence="11">CBS2887</strain>
    </source>
</reference>
<evidence type="ECO:0000259" key="10">
    <source>
        <dbReference type="Pfam" id="PF00324"/>
    </source>
</evidence>
<dbReference type="Gene3D" id="1.20.1740.10">
    <property type="entry name" value="Amino acid/polyamine transporter I"/>
    <property type="match status" value="1"/>
</dbReference>
<evidence type="ECO:0000256" key="1">
    <source>
        <dbReference type="ARBA" id="ARBA00004651"/>
    </source>
</evidence>
<evidence type="ECO:0000256" key="2">
    <source>
        <dbReference type="ARBA" id="ARBA00006983"/>
    </source>
</evidence>
<organism evidence="11 12">
    <name type="scientific">Wickerhamomyces pijperi</name>
    <name type="common">Yeast</name>
    <name type="synonym">Pichia pijperi</name>
    <dbReference type="NCBI Taxonomy" id="599730"/>
    <lineage>
        <taxon>Eukaryota</taxon>
        <taxon>Fungi</taxon>
        <taxon>Dikarya</taxon>
        <taxon>Ascomycota</taxon>
        <taxon>Saccharomycotina</taxon>
        <taxon>Saccharomycetes</taxon>
        <taxon>Phaffomycetales</taxon>
        <taxon>Wickerhamomycetaceae</taxon>
        <taxon>Wickerhamomyces</taxon>
    </lineage>
</organism>
<keyword evidence="12" id="KW-1185">Reference proteome</keyword>
<evidence type="ECO:0000256" key="7">
    <source>
        <dbReference type="ARBA" id="ARBA00022989"/>
    </source>
</evidence>
<dbReference type="AlphaFoldDB" id="A0A9P8PMP9"/>
<dbReference type="PROSITE" id="PS00218">
    <property type="entry name" value="AMINO_ACID_PERMEASE_1"/>
    <property type="match status" value="1"/>
</dbReference>
<proteinExistence type="inferred from homology"/>
<dbReference type="FunFam" id="1.20.1740.10:FF:000017">
    <property type="entry name" value="Amino acid permease"/>
    <property type="match status" value="1"/>
</dbReference>
<keyword evidence="5 9" id="KW-0812">Transmembrane</keyword>
<dbReference type="PANTHER" id="PTHR43341">
    <property type="entry name" value="AMINO ACID PERMEASE"/>
    <property type="match status" value="1"/>
</dbReference>
<dbReference type="Proteomes" id="UP000774326">
    <property type="component" value="Unassembled WGS sequence"/>
</dbReference>
<feature type="transmembrane region" description="Helical" evidence="9">
    <location>
        <begin position="151"/>
        <end position="176"/>
    </location>
</feature>
<dbReference type="InterPro" id="IPR004762">
    <property type="entry name" value="Amino_acid_permease_fungi"/>
</dbReference>
<keyword evidence="4" id="KW-1003">Cell membrane</keyword>
<keyword evidence="7 9" id="KW-1133">Transmembrane helix</keyword>
<dbReference type="PANTHER" id="PTHR43341:SF1">
    <property type="entry name" value="GENERAL AMINO-ACID PERMEASE GAP1"/>
    <property type="match status" value="1"/>
</dbReference>
<feature type="transmembrane region" description="Helical" evidence="9">
    <location>
        <begin position="213"/>
        <end position="235"/>
    </location>
</feature>
<dbReference type="Pfam" id="PF00324">
    <property type="entry name" value="AA_permease"/>
    <property type="match status" value="1"/>
</dbReference>
<evidence type="ECO:0000256" key="3">
    <source>
        <dbReference type="ARBA" id="ARBA00022448"/>
    </source>
</evidence>
<feature type="transmembrane region" description="Helical" evidence="9">
    <location>
        <begin position="337"/>
        <end position="360"/>
    </location>
</feature>
<sequence length="716" mass="78105">MSQLDSKHSEKEITICSNSDTETIPLTRWGKFLNSFKQAELEEYTTNGQLNDLEKAIAATAKSPLRSELKNRHLQMIAIGGAIGTGLFVGSGNALASGGPGALLIGWGIIGVMIYCTVQVMGELAVCFPVNGGFNVYTTRFVDTSLGFAMGWNYALLWLVSVPIELVAAAITIQYWNDTINGAVWVAIFFTLISLINLFGVRGYGEAEFVFSIVKVIAVVGFVILGVVIACGGGPHGGYIGAKYWHNPGAFSNGFKGVCSIFVSAAFSFSGTELVGLAAAETENPRKTLPKAAKQVFWRITLFYIVSLTVVGCIVPYNDPRLGTSSDASASPFVIAITNAGIGGLPTVMNIVILISVLSVGNSSVYASSRTLTSLACQGFAPRQLAYIDKAGRPIISIAVNLIFGLLSFLAAYKNQGTIFDWMYALCGLSTIFTWGSICLAHLRFRYAMKVQGRNAHDELTFTAYGGIYSSVFGLFVNGLVLVVQFYVALWPIGGTPNAYDFFETYLSAAVVIVCYVGHKLYSRNWKLYIRGKDVDLDTGRSETDLDLIKQQVAEEKEWLSAQPCELRNMSILERLPVGLLEMGHDRVWLINSSELQHGPVLVESHVSEVRDKFQRRIHGCVSATFGDVVDSGDVNPVELQIRTVVEHHLPVEVPVLHHQLLVRRDVVQFDSGRSIDLTGENRLRDQTVGCRSERQRGDLLARDGEVVMGVGVRDD</sequence>
<dbReference type="GO" id="GO:0005886">
    <property type="term" value="C:plasma membrane"/>
    <property type="evidence" value="ECO:0007669"/>
    <property type="project" value="UniProtKB-SubCell"/>
</dbReference>
<feature type="domain" description="Amino acid permease/ SLC12A" evidence="10">
    <location>
        <begin position="73"/>
        <end position="528"/>
    </location>
</feature>
<dbReference type="OrthoDB" id="3900342at2759"/>
<dbReference type="InterPro" id="IPR050524">
    <property type="entry name" value="APC_YAT"/>
</dbReference>
<evidence type="ECO:0000256" key="6">
    <source>
        <dbReference type="ARBA" id="ARBA00022970"/>
    </source>
</evidence>
<keyword evidence="8 9" id="KW-0472">Membrane</keyword>
<reference evidence="11" key="1">
    <citation type="journal article" date="2021" name="Open Biol.">
        <title>Shared evolutionary footprints suggest mitochondrial oxidative damage underlies multiple complex I losses in fungi.</title>
        <authorList>
            <person name="Schikora-Tamarit M.A."/>
            <person name="Marcet-Houben M."/>
            <person name="Nosek J."/>
            <person name="Gabaldon T."/>
        </authorList>
    </citation>
    <scope>NUCLEOTIDE SEQUENCE</scope>
    <source>
        <strain evidence="11">CBS2887</strain>
    </source>
</reference>
<feature type="transmembrane region" description="Helical" evidence="9">
    <location>
        <begin position="464"/>
        <end position="490"/>
    </location>
</feature>
<comment type="caution">
    <text evidence="11">The sequence shown here is derived from an EMBL/GenBank/DDBJ whole genome shotgun (WGS) entry which is preliminary data.</text>
</comment>
<evidence type="ECO:0000256" key="8">
    <source>
        <dbReference type="ARBA" id="ARBA00023136"/>
    </source>
</evidence>
<name>A0A9P8PMP9_WICPI</name>
<evidence type="ECO:0000256" key="9">
    <source>
        <dbReference type="SAM" id="Phobius"/>
    </source>
</evidence>
<keyword evidence="6" id="KW-0029">Amino-acid transport</keyword>
<accession>A0A9P8PMP9</accession>
<dbReference type="InterPro" id="IPR004840">
    <property type="entry name" value="Amino_acid_permease_CS"/>
</dbReference>